<feature type="compositionally biased region" description="Acidic residues" evidence="1">
    <location>
        <begin position="242"/>
        <end position="252"/>
    </location>
</feature>
<feature type="compositionally biased region" description="Low complexity" evidence="1">
    <location>
        <begin position="154"/>
        <end position="168"/>
    </location>
</feature>
<dbReference type="AlphaFoldDB" id="A0AAD4QE65"/>
<protein>
    <submittedName>
        <fullName evidence="2">Uncharacterized protein</fullName>
    </submittedName>
</protein>
<dbReference type="Proteomes" id="UP001201163">
    <property type="component" value="Unassembled WGS sequence"/>
</dbReference>
<evidence type="ECO:0000313" key="2">
    <source>
        <dbReference type="EMBL" id="KAH8992736.1"/>
    </source>
</evidence>
<reference evidence="2" key="1">
    <citation type="submission" date="2022-01" db="EMBL/GenBank/DDBJ databases">
        <title>Comparative genomics reveals a dynamic genome evolution in the ectomycorrhizal milk-cap (Lactarius) mushrooms.</title>
        <authorList>
            <consortium name="DOE Joint Genome Institute"/>
            <person name="Lebreton A."/>
            <person name="Tang N."/>
            <person name="Kuo A."/>
            <person name="LaButti K."/>
            <person name="Drula E."/>
            <person name="Barry K."/>
            <person name="Clum A."/>
            <person name="Lipzen A."/>
            <person name="Mousain D."/>
            <person name="Ng V."/>
            <person name="Wang R."/>
            <person name="Wang X."/>
            <person name="Dai Y."/>
            <person name="Henrissat B."/>
            <person name="Grigoriev I.V."/>
            <person name="Guerin-Laguette A."/>
            <person name="Yu F."/>
            <person name="Martin F.M."/>
        </authorList>
    </citation>
    <scope>NUCLEOTIDE SEQUENCE</scope>
    <source>
        <strain evidence="2">QP</strain>
    </source>
</reference>
<feature type="compositionally biased region" description="Basic residues" evidence="1">
    <location>
        <begin position="186"/>
        <end position="196"/>
    </location>
</feature>
<feature type="region of interest" description="Disordered" evidence="1">
    <location>
        <begin position="35"/>
        <end position="136"/>
    </location>
</feature>
<feature type="compositionally biased region" description="Polar residues" evidence="1">
    <location>
        <begin position="286"/>
        <end position="303"/>
    </location>
</feature>
<feature type="compositionally biased region" description="Polar residues" evidence="1">
    <location>
        <begin position="99"/>
        <end position="124"/>
    </location>
</feature>
<dbReference type="EMBL" id="JAKELL010000021">
    <property type="protein sequence ID" value="KAH8992736.1"/>
    <property type="molecule type" value="Genomic_DNA"/>
</dbReference>
<name>A0AAD4QE65_9AGAM</name>
<comment type="caution">
    <text evidence="2">The sequence shown here is derived from an EMBL/GenBank/DDBJ whole genome shotgun (WGS) entry which is preliminary data.</text>
</comment>
<gene>
    <name evidence="2" type="ORF">EDB92DRAFT_1945144</name>
</gene>
<feature type="region of interest" description="Disordered" evidence="1">
    <location>
        <begin position="149"/>
        <end position="198"/>
    </location>
</feature>
<feature type="region of interest" description="Disordered" evidence="1">
    <location>
        <begin position="215"/>
        <end position="421"/>
    </location>
</feature>
<feature type="compositionally biased region" description="Pro residues" evidence="1">
    <location>
        <begin position="70"/>
        <end position="79"/>
    </location>
</feature>
<evidence type="ECO:0000256" key="1">
    <source>
        <dbReference type="SAM" id="MobiDB-lite"/>
    </source>
</evidence>
<sequence>MEGSEDFVLPTHVKGSAVPEEIKVGSSHCNVDATWSPFLGLTPSAHSQHHVSPVSAHRRPSATTSRTSSPTPPAAPPPIATQRRSLYTPTPARPAANAHASQKAYTSSDGTSSGVRQYACPTTMTKKKKGGNRGRAAAAAGKIVVARHPRRCQSSTLDSDAAPLDSAAIESHATKRAEEEAARAERRARRRERKERKSAALALALEHAAVLDGNAEFEGFPGSGGRRPPPASPFARSSEGDYRDDDDDDEGDFGAGAYARRTRGGSDSGRGSDSRSRTSTSLSSGPQQHGQPYNHHYISQQPSAHPAVPPPAVPPLHTQRSKKGKSSRSSASKTSSSSRRSRSSPSASQSPSLASPVATQFLDAAAPAPRTAQEFEGFSSDLGLHTAGIERLSSGFPSPGIGGRRNGKRDMGAFLANRGDA</sequence>
<feature type="compositionally biased region" description="Basic and acidic residues" evidence="1">
    <location>
        <begin position="172"/>
        <end position="185"/>
    </location>
</feature>
<keyword evidence="3" id="KW-1185">Reference proteome</keyword>
<evidence type="ECO:0000313" key="3">
    <source>
        <dbReference type="Proteomes" id="UP001201163"/>
    </source>
</evidence>
<organism evidence="2 3">
    <name type="scientific">Lactarius akahatsu</name>
    <dbReference type="NCBI Taxonomy" id="416441"/>
    <lineage>
        <taxon>Eukaryota</taxon>
        <taxon>Fungi</taxon>
        <taxon>Dikarya</taxon>
        <taxon>Basidiomycota</taxon>
        <taxon>Agaricomycotina</taxon>
        <taxon>Agaricomycetes</taxon>
        <taxon>Russulales</taxon>
        <taxon>Russulaceae</taxon>
        <taxon>Lactarius</taxon>
    </lineage>
</organism>
<proteinExistence type="predicted"/>
<feature type="compositionally biased region" description="Low complexity" evidence="1">
    <location>
        <begin position="327"/>
        <end position="356"/>
    </location>
</feature>
<accession>A0AAD4QE65</accession>